<feature type="region of interest" description="Disordered" evidence="1">
    <location>
        <begin position="29"/>
        <end position="93"/>
    </location>
</feature>
<dbReference type="AlphaFoldDB" id="A0A0L0G192"/>
<evidence type="ECO:0000313" key="3">
    <source>
        <dbReference type="Proteomes" id="UP000054560"/>
    </source>
</evidence>
<accession>A0A0L0G192</accession>
<proteinExistence type="predicted"/>
<dbReference type="EMBL" id="KQ241880">
    <property type="protein sequence ID" value="KNC82922.1"/>
    <property type="molecule type" value="Genomic_DNA"/>
</dbReference>
<protein>
    <submittedName>
        <fullName evidence="2">Uncharacterized protein</fullName>
    </submittedName>
</protein>
<feature type="compositionally biased region" description="Polar residues" evidence="1">
    <location>
        <begin position="36"/>
        <end position="59"/>
    </location>
</feature>
<name>A0A0L0G192_9EUKA</name>
<reference evidence="2 3" key="1">
    <citation type="submission" date="2011-02" db="EMBL/GenBank/DDBJ databases">
        <title>The Genome Sequence of Sphaeroforma arctica JP610.</title>
        <authorList>
            <consortium name="The Broad Institute Genome Sequencing Platform"/>
            <person name="Russ C."/>
            <person name="Cuomo C."/>
            <person name="Young S.K."/>
            <person name="Zeng Q."/>
            <person name="Gargeya S."/>
            <person name="Alvarado L."/>
            <person name="Berlin A."/>
            <person name="Chapman S.B."/>
            <person name="Chen Z."/>
            <person name="Freedman E."/>
            <person name="Gellesch M."/>
            <person name="Goldberg J."/>
            <person name="Griggs A."/>
            <person name="Gujja S."/>
            <person name="Heilman E."/>
            <person name="Heiman D."/>
            <person name="Howarth C."/>
            <person name="Mehta T."/>
            <person name="Neiman D."/>
            <person name="Pearson M."/>
            <person name="Roberts A."/>
            <person name="Saif S."/>
            <person name="Shea T."/>
            <person name="Shenoy N."/>
            <person name="Sisk P."/>
            <person name="Stolte C."/>
            <person name="Sykes S."/>
            <person name="White J."/>
            <person name="Yandava C."/>
            <person name="Burger G."/>
            <person name="Gray M.W."/>
            <person name="Holland P.W.H."/>
            <person name="King N."/>
            <person name="Lang F.B.F."/>
            <person name="Roger A.J."/>
            <person name="Ruiz-Trillo I."/>
            <person name="Haas B."/>
            <person name="Nusbaum C."/>
            <person name="Birren B."/>
        </authorList>
    </citation>
    <scope>NUCLEOTIDE SEQUENCE [LARGE SCALE GENOMIC DNA]</scope>
    <source>
        <strain evidence="2 3">JP610</strain>
    </source>
</reference>
<dbReference type="RefSeq" id="XP_014156824.1">
    <property type="nucleotide sequence ID" value="XM_014301349.1"/>
</dbReference>
<organism evidence="2 3">
    <name type="scientific">Sphaeroforma arctica JP610</name>
    <dbReference type="NCBI Taxonomy" id="667725"/>
    <lineage>
        <taxon>Eukaryota</taxon>
        <taxon>Ichthyosporea</taxon>
        <taxon>Ichthyophonida</taxon>
        <taxon>Sphaeroforma</taxon>
    </lineage>
</organism>
<gene>
    <name evidence="2" type="ORF">SARC_04815</name>
</gene>
<sequence length="323" mass="36156">MSNHYDTNGLVSATVLAAKYLSDYKRTHRNDIPLRQPQSTNPGQISTSNAGTPHSTTPNERYRSTSDSLPRGRSPSRGRNDRGRSRTPASTREQCTKCGLRHWGANCPVCEICHKTAISAAATTKQEGLSDDEWTGPGTNAWCEDLAVRIYNDKGTRPVMLTRSFVISHNFSLHTMDTVYISGFAGDGRMTINTRTEVTLLLEVLDLDGKPITLWVPDDCDVLLGLEQLQTERLGIGWDESTSLPTFRLQLPRSLMMNFLAYRPPEILYNLDRTNRDPYIPDSPLDEYDFTGLDYMGRIRNMSPAEVDALQCNSRASTLDSML</sequence>
<dbReference type="GeneID" id="25905319"/>
<evidence type="ECO:0000256" key="1">
    <source>
        <dbReference type="SAM" id="MobiDB-lite"/>
    </source>
</evidence>
<evidence type="ECO:0000313" key="2">
    <source>
        <dbReference type="EMBL" id="KNC82922.1"/>
    </source>
</evidence>
<feature type="compositionally biased region" description="Low complexity" evidence="1">
    <location>
        <begin position="66"/>
        <end position="77"/>
    </location>
</feature>
<keyword evidence="3" id="KW-1185">Reference proteome</keyword>
<dbReference type="Proteomes" id="UP000054560">
    <property type="component" value="Unassembled WGS sequence"/>
</dbReference>